<dbReference type="EMBL" id="CP000950">
    <property type="protein sequence ID" value="ACA67633.1"/>
    <property type="molecule type" value="Genomic_DNA"/>
</dbReference>
<protein>
    <submittedName>
        <fullName evidence="1">Uncharacterized protein</fullName>
    </submittedName>
</protein>
<dbReference type="AlphaFoldDB" id="A0A0H3B247"/>
<dbReference type="RefSeq" id="WP_012104827.1">
    <property type="nucleotide sequence ID" value="NZ_CP009792.1"/>
</dbReference>
<sequence length="46" mass="4820">MSEMTTAQALLTTDVPIVSVTQAAQVVQALYGLTTLVAAPHMQSCK</sequence>
<name>A0A0H3B247_YERPY</name>
<reference evidence="1" key="1">
    <citation type="submission" date="2008-02" db="EMBL/GenBank/DDBJ databases">
        <title>Complete sequence of Yersinia pseudotuberculosis YPIII.</title>
        <authorList>
            <consortium name="US DOE Joint Genome Institute"/>
            <person name="Challacombe J.F."/>
            <person name="Bruce D."/>
            <person name="Detter J.C."/>
            <person name="Green L."/>
            <person name="Land M."/>
            <person name="Munk C."/>
            <person name="Lindler L.E."/>
            <person name="Nikolich M.P."/>
            <person name="Brettin T."/>
        </authorList>
    </citation>
    <scope>NUCLEOTIDE SEQUENCE</scope>
    <source>
        <strain evidence="1">YPIII</strain>
    </source>
</reference>
<gene>
    <name evidence="1" type="ordered locus">YPK_1339</name>
</gene>
<dbReference type="KEGG" id="ypy:YPK_1339"/>
<proteinExistence type="predicted"/>
<evidence type="ECO:0000313" key="1">
    <source>
        <dbReference type="EMBL" id="ACA67633.1"/>
    </source>
</evidence>
<dbReference type="PATRIC" id="fig|502800.11.peg.1975"/>
<dbReference type="GeneID" id="49788079"/>
<organism evidence="1">
    <name type="scientific">Yersinia pseudotuberculosis serotype O:3 (strain YPIII)</name>
    <dbReference type="NCBI Taxonomy" id="502800"/>
    <lineage>
        <taxon>Bacteria</taxon>
        <taxon>Pseudomonadati</taxon>
        <taxon>Pseudomonadota</taxon>
        <taxon>Gammaproteobacteria</taxon>
        <taxon>Enterobacterales</taxon>
        <taxon>Yersiniaceae</taxon>
        <taxon>Yersinia</taxon>
    </lineage>
</organism>
<accession>A0A0H3B247</accession>